<sequence length="258" mass="29299">MTINPYSIRTAGWLEYLGHPIYNVQMLEQLNFTNKMARPVFEKRNNENIKTIRVEHAGLYTSMPSFLGHERLHFNPNPTKTNKSDNSIDHKGAGIINYETLIIGINRTIWSKKRRSNPKTPQRQTEKTANKNHQTVFELVGWVQQTICCGVVFRGPHGEDFIHQHDGPCMYNNKNTTNGLFANIPFVDEGHDSQHDIPDTGCSTPQTTDQDDSDQEGVNVQINGNKTDVEFENPPETDQSLPSNQEDTTNIVLNSHDI</sequence>
<feature type="region of interest" description="Disordered" evidence="1">
    <location>
        <begin position="187"/>
        <end position="258"/>
    </location>
</feature>
<dbReference type="Pfam" id="PF15396">
    <property type="entry name" value="FAM60A"/>
    <property type="match status" value="1"/>
</dbReference>
<evidence type="ECO:0000313" key="3">
    <source>
        <dbReference type="Proteomes" id="UP000031668"/>
    </source>
</evidence>
<keyword evidence="3" id="KW-1185">Reference proteome</keyword>
<dbReference type="OrthoDB" id="10023333at2759"/>
<dbReference type="EMBL" id="JWZT01003569">
    <property type="protein sequence ID" value="KII66274.1"/>
    <property type="molecule type" value="Genomic_DNA"/>
</dbReference>
<name>A0A0C2ILH1_THEKT</name>
<dbReference type="AlphaFoldDB" id="A0A0C2ILH1"/>
<dbReference type="InterPro" id="IPR026065">
    <property type="entry name" value="FAM60A"/>
</dbReference>
<gene>
    <name evidence="2" type="ORF">RF11_13712</name>
</gene>
<proteinExistence type="predicted"/>
<protein>
    <submittedName>
        <fullName evidence="2">Uncharacterized protein</fullName>
    </submittedName>
</protein>
<accession>A0A0C2ILH1</accession>
<organism evidence="2 3">
    <name type="scientific">Thelohanellus kitauei</name>
    <name type="common">Myxosporean</name>
    <dbReference type="NCBI Taxonomy" id="669202"/>
    <lineage>
        <taxon>Eukaryota</taxon>
        <taxon>Metazoa</taxon>
        <taxon>Cnidaria</taxon>
        <taxon>Myxozoa</taxon>
        <taxon>Myxosporea</taxon>
        <taxon>Bivalvulida</taxon>
        <taxon>Platysporina</taxon>
        <taxon>Myxobolidae</taxon>
        <taxon>Thelohanellus</taxon>
    </lineage>
</organism>
<comment type="caution">
    <text evidence="2">The sequence shown here is derived from an EMBL/GenBank/DDBJ whole genome shotgun (WGS) entry which is preliminary data.</text>
</comment>
<feature type="compositionally biased region" description="Basic and acidic residues" evidence="1">
    <location>
        <begin position="188"/>
        <end position="198"/>
    </location>
</feature>
<evidence type="ECO:0000256" key="1">
    <source>
        <dbReference type="SAM" id="MobiDB-lite"/>
    </source>
</evidence>
<reference evidence="2 3" key="1">
    <citation type="journal article" date="2014" name="Genome Biol. Evol.">
        <title>The genome of the myxosporean Thelohanellus kitauei shows adaptations to nutrient acquisition within its fish host.</title>
        <authorList>
            <person name="Yang Y."/>
            <person name="Xiong J."/>
            <person name="Zhou Z."/>
            <person name="Huo F."/>
            <person name="Miao W."/>
            <person name="Ran C."/>
            <person name="Liu Y."/>
            <person name="Zhang J."/>
            <person name="Feng J."/>
            <person name="Wang M."/>
            <person name="Wang M."/>
            <person name="Wang L."/>
            <person name="Yao B."/>
        </authorList>
    </citation>
    <scope>NUCLEOTIDE SEQUENCE [LARGE SCALE GENOMIC DNA]</scope>
    <source>
        <strain evidence="2">Wuqing</strain>
    </source>
</reference>
<feature type="compositionally biased region" description="Polar residues" evidence="1">
    <location>
        <begin position="216"/>
        <end position="226"/>
    </location>
</feature>
<evidence type="ECO:0000313" key="2">
    <source>
        <dbReference type="EMBL" id="KII66274.1"/>
    </source>
</evidence>
<dbReference type="Proteomes" id="UP000031668">
    <property type="component" value="Unassembled WGS sequence"/>
</dbReference>
<feature type="compositionally biased region" description="Polar residues" evidence="1">
    <location>
        <begin position="236"/>
        <end position="258"/>
    </location>
</feature>